<feature type="region of interest" description="Disordered" evidence="1">
    <location>
        <begin position="1"/>
        <end position="39"/>
    </location>
</feature>
<protein>
    <submittedName>
        <fullName evidence="3">DUF6480 family protein</fullName>
    </submittedName>
</protein>
<feature type="transmembrane region" description="Helical" evidence="2">
    <location>
        <begin position="54"/>
        <end position="77"/>
    </location>
</feature>
<gene>
    <name evidence="3" type="ORF">ACFQMG_30240</name>
</gene>
<keyword evidence="2" id="KW-1133">Transmembrane helix</keyword>
<proteinExistence type="predicted"/>
<dbReference type="EMBL" id="JBHTAJ010000079">
    <property type="protein sequence ID" value="MFC7183835.1"/>
    <property type="molecule type" value="Genomic_DNA"/>
</dbReference>
<feature type="compositionally biased region" description="Low complexity" evidence="1">
    <location>
        <begin position="7"/>
        <end position="16"/>
    </location>
</feature>
<evidence type="ECO:0000256" key="1">
    <source>
        <dbReference type="SAM" id="MobiDB-lite"/>
    </source>
</evidence>
<evidence type="ECO:0000313" key="4">
    <source>
        <dbReference type="Proteomes" id="UP001596435"/>
    </source>
</evidence>
<name>A0ABW2G7E7_9ACTN</name>
<evidence type="ECO:0000256" key="2">
    <source>
        <dbReference type="SAM" id="Phobius"/>
    </source>
</evidence>
<comment type="caution">
    <text evidence="3">The sequence shown here is derived from an EMBL/GenBank/DDBJ whole genome shotgun (WGS) entry which is preliminary data.</text>
</comment>
<accession>A0ABW2G7E7</accession>
<evidence type="ECO:0000313" key="3">
    <source>
        <dbReference type="EMBL" id="MFC7183835.1"/>
    </source>
</evidence>
<keyword evidence="2" id="KW-0812">Transmembrane</keyword>
<sequence length="78" mass="7989">MSVASHPAAAPAAGPALRVVGRSAPTETPECESSTGHGISTPEAVELHTAWPGWAPMLVIAVLVLCTVGFMVGRILAW</sequence>
<keyword evidence="2" id="KW-0472">Membrane</keyword>
<keyword evidence="4" id="KW-1185">Reference proteome</keyword>
<reference evidence="4" key="1">
    <citation type="journal article" date="2019" name="Int. J. Syst. Evol. Microbiol.">
        <title>The Global Catalogue of Microorganisms (GCM) 10K type strain sequencing project: providing services to taxonomists for standard genome sequencing and annotation.</title>
        <authorList>
            <consortium name="The Broad Institute Genomics Platform"/>
            <consortium name="The Broad Institute Genome Sequencing Center for Infectious Disease"/>
            <person name="Wu L."/>
            <person name="Ma J."/>
        </authorList>
    </citation>
    <scope>NUCLEOTIDE SEQUENCE [LARGE SCALE GENOMIC DNA]</scope>
    <source>
        <strain evidence="4">CGMCC 1.12859</strain>
    </source>
</reference>
<dbReference type="Pfam" id="PF20088">
    <property type="entry name" value="DUF6480"/>
    <property type="match status" value="1"/>
</dbReference>
<organism evidence="3 4">
    <name type="scientific">Kitasatospora paranensis</name>
    <dbReference type="NCBI Taxonomy" id="258053"/>
    <lineage>
        <taxon>Bacteria</taxon>
        <taxon>Bacillati</taxon>
        <taxon>Actinomycetota</taxon>
        <taxon>Actinomycetes</taxon>
        <taxon>Kitasatosporales</taxon>
        <taxon>Streptomycetaceae</taxon>
        <taxon>Kitasatospora</taxon>
    </lineage>
</organism>
<dbReference type="RefSeq" id="WP_345708602.1">
    <property type="nucleotide sequence ID" value="NZ_BAABKV010000001.1"/>
</dbReference>
<dbReference type="Proteomes" id="UP001596435">
    <property type="component" value="Unassembled WGS sequence"/>
</dbReference>
<dbReference type="InterPro" id="IPR045512">
    <property type="entry name" value="DUF6480"/>
</dbReference>